<dbReference type="CDD" id="cd00483">
    <property type="entry name" value="HPPK"/>
    <property type="match status" value="1"/>
</dbReference>
<dbReference type="InterPro" id="IPR043133">
    <property type="entry name" value="GTP-CH-I_C/QueF"/>
</dbReference>
<evidence type="ECO:0000256" key="5">
    <source>
        <dbReference type="ARBA" id="ARBA00005051"/>
    </source>
</evidence>
<evidence type="ECO:0000259" key="16">
    <source>
        <dbReference type="PROSITE" id="PS50972"/>
    </source>
</evidence>
<comment type="catalytic activity">
    <reaction evidence="2">
        <text>6-hydroxymethyl-7,8-dihydropterin + ATP = (7,8-dihydropterin-6-yl)methyl diphosphate + AMP + H(+)</text>
        <dbReference type="Rhea" id="RHEA:11412"/>
        <dbReference type="ChEBI" id="CHEBI:15378"/>
        <dbReference type="ChEBI" id="CHEBI:30616"/>
        <dbReference type="ChEBI" id="CHEBI:44841"/>
        <dbReference type="ChEBI" id="CHEBI:72950"/>
        <dbReference type="ChEBI" id="CHEBI:456215"/>
        <dbReference type="EC" id="2.7.6.3"/>
    </reaction>
</comment>
<dbReference type="GO" id="GO:0004150">
    <property type="term" value="F:dihydroneopterin aldolase activity"/>
    <property type="evidence" value="ECO:0007669"/>
    <property type="project" value="InterPro"/>
</dbReference>
<dbReference type="Proteomes" id="UP000193986">
    <property type="component" value="Unassembled WGS sequence"/>
</dbReference>
<keyword evidence="18" id="KW-1185">Reference proteome</keyword>
<dbReference type="GO" id="GO:0016301">
    <property type="term" value="F:kinase activity"/>
    <property type="evidence" value="ECO:0007669"/>
    <property type="project" value="UniProtKB-KW"/>
</dbReference>
<dbReference type="InterPro" id="IPR000550">
    <property type="entry name" value="Hppk"/>
</dbReference>
<dbReference type="NCBIfam" id="TIGR01496">
    <property type="entry name" value="DHPS"/>
    <property type="match status" value="1"/>
</dbReference>
<dbReference type="AlphaFoldDB" id="A0A1Y2AF01"/>
<dbReference type="GO" id="GO:0005524">
    <property type="term" value="F:ATP binding"/>
    <property type="evidence" value="ECO:0007669"/>
    <property type="project" value="UniProtKB-KW"/>
</dbReference>
<dbReference type="SMART" id="SM00905">
    <property type="entry name" value="FolB"/>
    <property type="match status" value="1"/>
</dbReference>
<keyword evidence="8" id="KW-0808">Transferase</keyword>
<reference evidence="17 18" key="1">
    <citation type="submission" date="2016-07" db="EMBL/GenBank/DDBJ databases">
        <title>Pervasive Adenine N6-methylation of Active Genes in Fungi.</title>
        <authorList>
            <consortium name="DOE Joint Genome Institute"/>
            <person name="Mondo S.J."/>
            <person name="Dannebaum R.O."/>
            <person name="Kuo R.C."/>
            <person name="Labutti K."/>
            <person name="Haridas S."/>
            <person name="Kuo A."/>
            <person name="Salamov A."/>
            <person name="Ahrendt S.R."/>
            <person name="Lipzen A."/>
            <person name="Sullivan W."/>
            <person name="Andreopoulos W.B."/>
            <person name="Clum A."/>
            <person name="Lindquist E."/>
            <person name="Daum C."/>
            <person name="Ramamoorthy G.K."/>
            <person name="Gryganskyi A."/>
            <person name="Culley D."/>
            <person name="Magnuson J.K."/>
            <person name="James T.Y."/>
            <person name="O'Malley M.A."/>
            <person name="Stajich J.E."/>
            <person name="Spatafora J.W."/>
            <person name="Visel A."/>
            <person name="Grigoriev I.V."/>
        </authorList>
    </citation>
    <scope>NUCLEOTIDE SEQUENCE [LARGE SCALE GENOMIC DNA]</scope>
    <source>
        <strain evidence="17 18">68-887.2</strain>
    </source>
</reference>
<dbReference type="GO" id="GO:0004156">
    <property type="term" value="F:dihydropteroate synthase activity"/>
    <property type="evidence" value="ECO:0007669"/>
    <property type="project" value="UniProtKB-EC"/>
</dbReference>
<dbReference type="EMBL" id="MCFC01000117">
    <property type="protein sequence ID" value="ORY21159.1"/>
    <property type="molecule type" value="Genomic_DNA"/>
</dbReference>
<keyword evidence="10" id="KW-0547">Nucleotide-binding</keyword>
<dbReference type="GO" id="GO:0046872">
    <property type="term" value="F:metal ion binding"/>
    <property type="evidence" value="ECO:0007669"/>
    <property type="project" value="UniProtKB-KW"/>
</dbReference>
<dbReference type="SUPFAM" id="SSF51717">
    <property type="entry name" value="Dihydropteroate synthetase-like"/>
    <property type="match status" value="1"/>
</dbReference>
<dbReference type="PROSITE" id="PS00794">
    <property type="entry name" value="HPPK"/>
    <property type="match status" value="1"/>
</dbReference>
<dbReference type="PROSITE" id="PS50972">
    <property type="entry name" value="PTERIN_BINDING"/>
    <property type="match status" value="1"/>
</dbReference>
<comment type="pathway">
    <text evidence="5">Cofactor biosynthesis; tetrahydrofolate biosynthesis; 2-amino-4-hydroxy-6-hydroxymethyl-7,8-dihydropteridine diphosphate from 7,8-dihydroneopterin triphosphate: step 4/4.</text>
</comment>
<feature type="domain" description="Pterin-binding" evidence="16">
    <location>
        <begin position="523"/>
        <end position="794"/>
    </location>
</feature>
<dbReference type="UniPathway" id="UPA00077">
    <property type="reaction ID" value="UER00155"/>
</dbReference>
<evidence type="ECO:0000256" key="1">
    <source>
        <dbReference type="ARBA" id="ARBA00000012"/>
    </source>
</evidence>
<keyword evidence="15" id="KW-0511">Multifunctional enzyme</keyword>
<keyword evidence="14" id="KW-0289">Folate biosynthesis</keyword>
<evidence type="ECO:0000256" key="4">
    <source>
        <dbReference type="ARBA" id="ARBA00004763"/>
    </source>
</evidence>
<dbReference type="Gene3D" id="3.20.20.20">
    <property type="entry name" value="Dihydropteroate synthase-like"/>
    <property type="match status" value="1"/>
</dbReference>
<evidence type="ECO:0000256" key="6">
    <source>
        <dbReference type="ARBA" id="ARBA00009640"/>
    </source>
</evidence>
<evidence type="ECO:0000256" key="3">
    <source>
        <dbReference type="ARBA" id="ARBA00001946"/>
    </source>
</evidence>
<evidence type="ECO:0000256" key="11">
    <source>
        <dbReference type="ARBA" id="ARBA00022777"/>
    </source>
</evidence>
<evidence type="ECO:0000256" key="14">
    <source>
        <dbReference type="ARBA" id="ARBA00022909"/>
    </source>
</evidence>
<evidence type="ECO:0000256" key="15">
    <source>
        <dbReference type="ARBA" id="ARBA00023268"/>
    </source>
</evidence>
<dbReference type="GO" id="GO:0005740">
    <property type="term" value="C:mitochondrial envelope"/>
    <property type="evidence" value="ECO:0007669"/>
    <property type="project" value="TreeGrafter"/>
</dbReference>
<evidence type="ECO:0000256" key="2">
    <source>
        <dbReference type="ARBA" id="ARBA00000198"/>
    </source>
</evidence>
<evidence type="ECO:0000256" key="9">
    <source>
        <dbReference type="ARBA" id="ARBA00022723"/>
    </source>
</evidence>
<dbReference type="GO" id="GO:0046654">
    <property type="term" value="P:tetrahydrofolate biosynthetic process"/>
    <property type="evidence" value="ECO:0007669"/>
    <property type="project" value="UniProtKB-UniPathway"/>
</dbReference>
<evidence type="ECO:0000313" key="17">
    <source>
        <dbReference type="EMBL" id="ORY21159.1"/>
    </source>
</evidence>
<evidence type="ECO:0000256" key="13">
    <source>
        <dbReference type="ARBA" id="ARBA00022842"/>
    </source>
</evidence>
<comment type="similarity">
    <text evidence="6">In the N-terminal section; belongs to the DHNA family.</text>
</comment>
<dbReference type="Gene3D" id="3.30.1130.10">
    <property type="match status" value="2"/>
</dbReference>
<dbReference type="CDD" id="cd00739">
    <property type="entry name" value="DHPS"/>
    <property type="match status" value="1"/>
</dbReference>
<dbReference type="Pfam" id="PF00809">
    <property type="entry name" value="Pterin_bind"/>
    <property type="match status" value="1"/>
</dbReference>
<dbReference type="Pfam" id="PF02152">
    <property type="entry name" value="FolB"/>
    <property type="match status" value="1"/>
</dbReference>
<dbReference type="STRING" id="71784.A0A1Y2AF01"/>
<dbReference type="NCBIfam" id="TIGR01498">
    <property type="entry name" value="folK"/>
    <property type="match status" value="1"/>
</dbReference>
<evidence type="ECO:0000256" key="7">
    <source>
        <dbReference type="ARBA" id="ARBA00009951"/>
    </source>
</evidence>
<accession>A0A1Y2AF01</accession>
<dbReference type="OrthoDB" id="615426at2759"/>
<name>A0A1Y2AF01_9TREE</name>
<comment type="pathway">
    <text evidence="4">Cofactor biosynthesis; tetrahydrofolate biosynthesis; 7,8-dihydrofolate from 2-amino-4-hydroxy-6-hydroxymethyl-7,8-dihydropteridine diphosphate and 4-aminobenzoate: step 1/2.</text>
</comment>
<keyword evidence="13" id="KW-0460">Magnesium</keyword>
<dbReference type="PANTHER" id="PTHR20941">
    <property type="entry name" value="FOLATE SYNTHESIS PROTEINS"/>
    <property type="match status" value="1"/>
</dbReference>
<comment type="catalytic activity">
    <reaction evidence="1">
        <text>(7,8-dihydropterin-6-yl)methyl diphosphate + 4-aminobenzoate = 7,8-dihydropteroate + diphosphate</text>
        <dbReference type="Rhea" id="RHEA:19949"/>
        <dbReference type="ChEBI" id="CHEBI:17836"/>
        <dbReference type="ChEBI" id="CHEBI:17839"/>
        <dbReference type="ChEBI" id="CHEBI:33019"/>
        <dbReference type="ChEBI" id="CHEBI:72950"/>
        <dbReference type="EC" id="2.5.1.15"/>
    </reaction>
</comment>
<comment type="cofactor">
    <cofactor evidence="3">
        <name>Mg(2+)</name>
        <dbReference type="ChEBI" id="CHEBI:18420"/>
    </cofactor>
</comment>
<evidence type="ECO:0000256" key="12">
    <source>
        <dbReference type="ARBA" id="ARBA00022840"/>
    </source>
</evidence>
<evidence type="ECO:0000256" key="8">
    <source>
        <dbReference type="ARBA" id="ARBA00022679"/>
    </source>
</evidence>
<dbReference type="Gene3D" id="3.30.70.560">
    <property type="entry name" value="7,8-Dihydro-6-hydroxymethylpterin-pyrophosphokinase HPPK"/>
    <property type="match status" value="1"/>
</dbReference>
<dbReference type="GO" id="GO:0046656">
    <property type="term" value="P:folic acid biosynthetic process"/>
    <property type="evidence" value="ECO:0007669"/>
    <property type="project" value="UniProtKB-KW"/>
</dbReference>
<proteinExistence type="inferred from homology"/>
<keyword evidence="11" id="KW-0418">Kinase</keyword>
<dbReference type="InParanoid" id="A0A1Y2AF01"/>
<dbReference type="FunCoup" id="A0A1Y2AF01">
    <property type="interactions" value="167"/>
</dbReference>
<protein>
    <submittedName>
        <fullName evidence="17">Dihydropteroate synthase-like protein</fullName>
    </submittedName>
</protein>
<dbReference type="InterPro" id="IPR011005">
    <property type="entry name" value="Dihydropteroate_synth-like_sf"/>
</dbReference>
<dbReference type="SUPFAM" id="SSF55620">
    <property type="entry name" value="Tetrahydrobiopterin biosynthesis enzymes-like"/>
    <property type="match status" value="1"/>
</dbReference>
<dbReference type="GO" id="GO:0003848">
    <property type="term" value="F:2-amino-4-hydroxy-6-hydroxymethyldihydropteridine diphosphokinase activity"/>
    <property type="evidence" value="ECO:0007669"/>
    <property type="project" value="UniProtKB-EC"/>
</dbReference>
<dbReference type="SUPFAM" id="SSF55083">
    <property type="entry name" value="6-hydroxymethyl-7,8-dihydropterin pyrophosphokinase, HPPK"/>
    <property type="match status" value="1"/>
</dbReference>
<sequence length="809" mass="88321">MSIARSIIRHHQQARILKPGVATRLCAPSLSLSGNRLNGHSGCLLASFRGEASVTRPSLTSSYHTIQRNNTAMPDTIKISDLSLPILNGVGPSAFNLSPAPPCPVSITVEARLNAQVVPACVGEDNMSGLGVNYSSLSKDIIASVSPPDLHFASVADLIELTGRRALVLGPENVDSVRVTVEMPKASLVADKVIYSAVFSHTIPEGKEWTCQVKDVRVMALIGLHPHERKEKQRLECDVLVEGYADRVFKHKEFADEVYKYLEASCSGTLEALVENFAQHLLETSRHLQDSKCRITITIRKPSALPFAIPEISITRCRTDYAPLLLSSEKEIDKAKRIFIAVGSNLGDRVSSLTKAISMLGDNGVKVVDGGRWYESEPMYEEDQDRFINTVIEVRTELEPLELLKVLKKIEKDVGRTKTYRNGPRVVDLDLLMYGSETVRIGQSGDKEDEYGIGWLEVPHKSIREREFVVRPFADIAPTLRHPSLGLSLSALLARLQTSLPSPLAPIIPLSYPCAPLRLGPLPLIMQIFNATPDSFSDGSVSHLDIAKSLDTIESFFSTPHPPSILDVGGMSTRPGSEPCTESEELERVVPLIQAIRASSNPSVAKVVISIDTYRPNVARAAIQAGGNIINDVRGGTEPGMVETMAKLDVPVILMHSRGDSKTMTTSPLQDYSNFSRGVVEGVQVELGEMIHRALRAGVKRWNIIVDPGLGFAKSHKDHLTLLRHLEEFTQIDGYKYPLLVGASRKGFVGRVTGRKEPKDRAFGDAAITAWCCRAACVDIVRVHEGRGMAEVVSMWGAMSSSGAGGEVD</sequence>
<keyword evidence="9" id="KW-0479">Metal-binding</keyword>
<dbReference type="InterPro" id="IPR006390">
    <property type="entry name" value="DHP_synth_dom"/>
</dbReference>
<dbReference type="Pfam" id="PF01288">
    <property type="entry name" value="HPPK"/>
    <property type="match status" value="1"/>
</dbReference>
<organism evidence="17 18">
    <name type="scientific">Naematelia encephala</name>
    <dbReference type="NCBI Taxonomy" id="71784"/>
    <lineage>
        <taxon>Eukaryota</taxon>
        <taxon>Fungi</taxon>
        <taxon>Dikarya</taxon>
        <taxon>Basidiomycota</taxon>
        <taxon>Agaricomycotina</taxon>
        <taxon>Tremellomycetes</taxon>
        <taxon>Tremellales</taxon>
        <taxon>Naemateliaceae</taxon>
        <taxon>Naematelia</taxon>
    </lineage>
</organism>
<evidence type="ECO:0000256" key="10">
    <source>
        <dbReference type="ARBA" id="ARBA00022741"/>
    </source>
</evidence>
<dbReference type="InterPro" id="IPR035907">
    <property type="entry name" value="Hppk_sf"/>
</dbReference>
<evidence type="ECO:0000313" key="18">
    <source>
        <dbReference type="Proteomes" id="UP000193986"/>
    </source>
</evidence>
<comment type="caution">
    <text evidence="17">The sequence shown here is derived from an EMBL/GenBank/DDBJ whole genome shotgun (WGS) entry which is preliminary data.</text>
</comment>
<gene>
    <name evidence="17" type="ORF">BCR39DRAFT_554181</name>
</gene>
<dbReference type="InterPro" id="IPR000489">
    <property type="entry name" value="Pterin-binding_dom"/>
</dbReference>
<keyword evidence="12" id="KW-0067">ATP-binding</keyword>
<dbReference type="InterPro" id="IPR006157">
    <property type="entry name" value="FolB_dom"/>
</dbReference>
<comment type="similarity">
    <text evidence="7">In the C-terminal section; belongs to the DHPS family.</text>
</comment>
<dbReference type="InterPro" id="IPR045031">
    <property type="entry name" value="DHP_synth-like"/>
</dbReference>
<dbReference type="PANTHER" id="PTHR20941:SF1">
    <property type="entry name" value="FOLIC ACID SYNTHESIS PROTEIN FOL1"/>
    <property type="match status" value="1"/>
</dbReference>